<feature type="domain" description="OB-fold nucleic acid binding" evidence="8">
    <location>
        <begin position="9"/>
        <end position="100"/>
    </location>
</feature>
<keyword evidence="3 5" id="KW-0378">Hydrolase</keyword>
<dbReference type="InterPro" id="IPR025824">
    <property type="entry name" value="OB-fold_nuc-bd_dom"/>
</dbReference>
<gene>
    <name evidence="5 9" type="primary">xseA</name>
    <name evidence="9" type="ORF">DPPLL_15270</name>
</gene>
<organism evidence="9 10">
    <name type="scientific">Desulfofustis limnaeus</name>
    <dbReference type="NCBI Taxonomy" id="2740163"/>
    <lineage>
        <taxon>Bacteria</taxon>
        <taxon>Pseudomonadati</taxon>
        <taxon>Thermodesulfobacteriota</taxon>
        <taxon>Desulfobulbia</taxon>
        <taxon>Desulfobulbales</taxon>
        <taxon>Desulfocapsaceae</taxon>
        <taxon>Desulfofustis</taxon>
    </lineage>
</organism>
<dbReference type="PANTHER" id="PTHR30008">
    <property type="entry name" value="EXODEOXYRIBONUCLEASE 7 LARGE SUBUNIT"/>
    <property type="match status" value="1"/>
</dbReference>
<dbReference type="EC" id="3.1.11.6" evidence="5"/>
<comment type="catalytic activity">
    <reaction evidence="5 6">
        <text>Exonucleolytic cleavage in either 5'- to 3'- or 3'- to 5'-direction to yield nucleoside 5'-phosphates.</text>
        <dbReference type="EC" id="3.1.11.6"/>
    </reaction>
</comment>
<proteinExistence type="inferred from homology"/>
<evidence type="ECO:0000259" key="8">
    <source>
        <dbReference type="Pfam" id="PF13742"/>
    </source>
</evidence>
<evidence type="ECO:0000256" key="4">
    <source>
        <dbReference type="ARBA" id="ARBA00022839"/>
    </source>
</evidence>
<evidence type="ECO:0000256" key="2">
    <source>
        <dbReference type="ARBA" id="ARBA00022722"/>
    </source>
</evidence>
<comment type="subcellular location">
    <subcellularLocation>
        <location evidence="5 6">Cytoplasm</location>
    </subcellularLocation>
</comment>
<comment type="subunit">
    <text evidence="5">Heterooligomer composed of large and small subunits.</text>
</comment>
<dbReference type="NCBIfam" id="TIGR00237">
    <property type="entry name" value="xseA"/>
    <property type="match status" value="1"/>
</dbReference>
<keyword evidence="4 5" id="KW-0269">Exonuclease</keyword>
<dbReference type="CDD" id="cd04489">
    <property type="entry name" value="ExoVII_LU_OBF"/>
    <property type="match status" value="1"/>
</dbReference>
<dbReference type="Pfam" id="PF02601">
    <property type="entry name" value="Exonuc_VII_L"/>
    <property type="match status" value="1"/>
</dbReference>
<evidence type="ECO:0000256" key="3">
    <source>
        <dbReference type="ARBA" id="ARBA00022801"/>
    </source>
</evidence>
<evidence type="ECO:0000256" key="5">
    <source>
        <dbReference type="HAMAP-Rule" id="MF_00378"/>
    </source>
</evidence>
<comment type="function">
    <text evidence="5">Bidirectionally degrades single-stranded DNA into large acid-insoluble oligonucleotides, which are then degraded further into small acid-soluble oligonucleotides.</text>
</comment>
<dbReference type="InterPro" id="IPR003753">
    <property type="entry name" value="Exonuc_VII_L"/>
</dbReference>
<accession>A0ABN6M7P6</accession>
<name>A0ABN6M7P6_9BACT</name>
<dbReference type="Pfam" id="PF13742">
    <property type="entry name" value="tRNA_anti_2"/>
    <property type="match status" value="1"/>
</dbReference>
<evidence type="ECO:0000256" key="6">
    <source>
        <dbReference type="RuleBase" id="RU004355"/>
    </source>
</evidence>
<dbReference type="EMBL" id="AP025516">
    <property type="protein sequence ID" value="BDD87162.1"/>
    <property type="molecule type" value="Genomic_DNA"/>
</dbReference>
<sequence length="452" mass="50842">MMIGKDIKSVSELTRDITSLLEGSFRFVRVAGEISGIRRPFSGHYYFVLKDDQAQIRAVLFKTQQAYLAQPPRDGQQVICDGRITVYGPRGEYQIIVDTIDFHGSGRLQIAFEQLKQRLKEQGYFAPERKRSLPAIVSRIVLITSPSGAAVHDFLTICRKRRIALQVQLLPVRVQGEGAAREISSAIRRAHDLRPDVIVLCRGGGSIEDLWAFNEEEVARAVYQATIPVVTGVGHETDFTIADFCADIRAATPTAAAELVVADGVALGQRLAALRQRLWRSMTWYLDSFLHRLDRVNRCLAGFETVFGHPSLRLDQCFSRLLAAMSWRLERYQHHGSTLANRLRSSSPEQLVNRFQIRIEGQEKRLQRATIQTLNDKTQQLQKAAAVLDSLSPLATLARGYAVVLDRRQRLVSDYAQVEPGDPLSVRLHRGRLQCRVTHRSGSDEEGEETSD</sequence>
<evidence type="ECO:0000313" key="10">
    <source>
        <dbReference type="Proteomes" id="UP000830055"/>
    </source>
</evidence>
<dbReference type="PANTHER" id="PTHR30008:SF0">
    <property type="entry name" value="EXODEOXYRIBONUCLEASE 7 LARGE SUBUNIT"/>
    <property type="match status" value="1"/>
</dbReference>
<dbReference type="HAMAP" id="MF_00378">
    <property type="entry name" value="Exonuc_7_L"/>
    <property type="match status" value="1"/>
</dbReference>
<keyword evidence="10" id="KW-1185">Reference proteome</keyword>
<evidence type="ECO:0000256" key="1">
    <source>
        <dbReference type="ARBA" id="ARBA00022490"/>
    </source>
</evidence>
<dbReference type="RefSeq" id="WP_284154200.1">
    <property type="nucleotide sequence ID" value="NZ_AP025516.1"/>
</dbReference>
<feature type="domain" description="Exonuclease VII large subunit C-terminal" evidence="7">
    <location>
        <begin position="124"/>
        <end position="436"/>
    </location>
</feature>
<reference evidence="9 10" key="1">
    <citation type="submission" date="2022-01" db="EMBL/GenBank/DDBJ databases">
        <title>Desulfofustis limnae sp. nov., a novel mesophilic sulfate-reducing bacterium isolated from marsh soil.</title>
        <authorList>
            <person name="Watanabe M."/>
            <person name="Takahashi A."/>
            <person name="Kojima H."/>
            <person name="Fukui M."/>
        </authorList>
    </citation>
    <scope>NUCLEOTIDE SEQUENCE [LARGE SCALE GENOMIC DNA]</scope>
    <source>
        <strain evidence="9 10">PPLL</strain>
    </source>
</reference>
<evidence type="ECO:0000259" key="7">
    <source>
        <dbReference type="Pfam" id="PF02601"/>
    </source>
</evidence>
<comment type="similarity">
    <text evidence="5 6">Belongs to the XseA family.</text>
</comment>
<dbReference type="InterPro" id="IPR020579">
    <property type="entry name" value="Exonuc_VII_lsu_C"/>
</dbReference>
<keyword evidence="1 5" id="KW-0963">Cytoplasm</keyword>
<evidence type="ECO:0000313" key="9">
    <source>
        <dbReference type="EMBL" id="BDD87162.1"/>
    </source>
</evidence>
<protein>
    <recommendedName>
        <fullName evidence="5">Exodeoxyribonuclease 7 large subunit</fullName>
        <ecNumber evidence="5">3.1.11.6</ecNumber>
    </recommendedName>
    <alternativeName>
        <fullName evidence="5">Exodeoxyribonuclease VII large subunit</fullName>
        <shortName evidence="5">Exonuclease VII large subunit</shortName>
    </alternativeName>
</protein>
<dbReference type="Proteomes" id="UP000830055">
    <property type="component" value="Chromosome"/>
</dbReference>
<keyword evidence="2 5" id="KW-0540">Nuclease</keyword>